<evidence type="ECO:0000256" key="3">
    <source>
        <dbReference type="SAM" id="SignalP"/>
    </source>
</evidence>
<feature type="chain" id="PRO_5020898901" evidence="3">
    <location>
        <begin position="21"/>
        <end position="1135"/>
    </location>
</feature>
<keyword evidence="2 4" id="KW-0378">Hydrolase</keyword>
<dbReference type="Pfam" id="PF17132">
    <property type="entry name" value="Glyco_hydro_106"/>
    <property type="match status" value="1"/>
</dbReference>
<dbReference type="GO" id="GO:0016787">
    <property type="term" value="F:hydrolase activity"/>
    <property type="evidence" value="ECO:0007669"/>
    <property type="project" value="UniProtKB-KW"/>
</dbReference>
<feature type="signal peptide" evidence="3">
    <location>
        <begin position="1"/>
        <end position="20"/>
    </location>
</feature>
<organism evidence="4 5">
    <name type="scientific">Emticicia agri</name>
    <dbReference type="NCBI Taxonomy" id="2492393"/>
    <lineage>
        <taxon>Bacteria</taxon>
        <taxon>Pseudomonadati</taxon>
        <taxon>Bacteroidota</taxon>
        <taxon>Cytophagia</taxon>
        <taxon>Cytophagales</taxon>
        <taxon>Leadbetterellaceae</taxon>
        <taxon>Emticicia</taxon>
    </lineage>
</organism>
<dbReference type="PANTHER" id="PTHR43817">
    <property type="entry name" value="GLYCOSYL HYDROLASE"/>
    <property type="match status" value="1"/>
</dbReference>
<dbReference type="SUPFAM" id="SSF49785">
    <property type="entry name" value="Galactose-binding domain-like"/>
    <property type="match status" value="2"/>
</dbReference>
<dbReference type="NCBIfam" id="NF045579">
    <property type="entry name" value="rhamnoside_JR"/>
    <property type="match status" value="1"/>
</dbReference>
<sequence length="1135" mass="125360">MMKRLRIIFLLSLTLSQLFAQDLRKGFVNPPHSAKPVVWWHWTGSNITREGITKDLEWMKRTGIGGFQAFDVSLGSGQTVEKKVKYMTPEWLELFRHTAAEADRLGLDMTVVTAAGWSETGGVWVKPQEAMKKVVWSELQVKGGTSFNAALPLPPTVNGPIRNLPKGGGFGGGTAKDKTLYADQFILAFKTPEAALVSAKPTITNHKGETIAPEALLDDDLTSKIKIETPKPDQPIYLQYEYAQPFTARSFSLALGSAGFFPSTSMRPGMLQVSDDGKNFKTFHIISGAQHDIRALPIRTFSFPEVTGKFFRVVFLSGPGVTVTTVGGPDDTGGFMGPATPPKSFDIAEVIFRSVARVNRWEDKANFAPMFAFDTFQTPETGASSAINPNEMIDLTSKLKIDGTLEWQVPAGNWTILRLGYSLTGAKNGPAIGDATGLEVDKLNKEHLLSYMSQWSNPLATALGNLYGKSLKYFLVDSYEADAQNWSENIVTEFKNRRGYDPIRYLPTLSGYIVDNAEVSDRFLWDYRLTIADLLVDNHYAALTEFAHKQGIKTYGEVGGISMPIIQDALRNKGAVDIPMGEFGMTQGLGSGAEKDWTSPADLENQKAYGGANDRLNAHQADVREVASAGHIYGKKVVAAESWTGGGYEAPADLKFIGDYWSTQGINQFIFHTSAHQPLDTKPGNTMVGTHFHRNITWAEQAKPFVDYITRNQYLLQEGRFVADIAYYLGEDIPAAVPYWEKLRYEIPNGYDYDFVNTEILNRFTVENGDLVLPSGMRYKVLVLPEKMTMTLPVLEKIEALVKEGATIVGPKPEKSPGLVGYPAVDNTIAMKANEIWGVADGKFIYQNRYGKGRVFWNAPLMGIFGQMGIKKDVEYTLPHTNTRINWIHRQTADADYYFLLNMRKQTEDISINFRITGKVPELWRADKGTTEPLAYTIDNGITTVKLHLNPQESVFVVFQQTTTQNQKAVVDKSVDIVNNLSANWTLNFPEKWGAPKQVVLPQLISWTDHVDAGVQSFSGTAKYTKTIEIKKPAPNSSLILDLGTVKDIAVVSLNGIVLDTLWKAPYQIDITKAAKPGKNTLAISITNQWSNRIAADARLPKESKILASGGGGLGGTPKAKESGLIGPVVIIRKR</sequence>
<comment type="caution">
    <text evidence="4">The sequence shown here is derived from an EMBL/GenBank/DDBJ whole genome shotgun (WGS) entry which is preliminary data.</text>
</comment>
<reference evidence="4 5" key="1">
    <citation type="submission" date="2019-02" db="EMBL/GenBank/DDBJ databases">
        <title>Bacterial novel species Emticicia sp. 17J42-9 isolated from soil.</title>
        <authorList>
            <person name="Jung H.-Y."/>
        </authorList>
    </citation>
    <scope>NUCLEOTIDE SEQUENCE [LARGE SCALE GENOMIC DNA]</scope>
    <source>
        <strain evidence="4 5">17J42-9</strain>
    </source>
</reference>
<dbReference type="AlphaFoldDB" id="A0A4Q5LXS1"/>
<gene>
    <name evidence="4" type="ORF">EWM59_16705</name>
</gene>
<keyword evidence="5" id="KW-1185">Reference proteome</keyword>
<dbReference type="EMBL" id="SEWF01000025">
    <property type="protein sequence ID" value="RYU94439.1"/>
    <property type="molecule type" value="Genomic_DNA"/>
</dbReference>
<dbReference type="OrthoDB" id="9761519at2"/>
<proteinExistence type="predicted"/>
<accession>A0A4Q5LXS1</accession>
<evidence type="ECO:0000313" key="4">
    <source>
        <dbReference type="EMBL" id="RYU94439.1"/>
    </source>
</evidence>
<evidence type="ECO:0000256" key="1">
    <source>
        <dbReference type="ARBA" id="ARBA00022729"/>
    </source>
</evidence>
<dbReference type="CDD" id="cd03143">
    <property type="entry name" value="A4_beta-galactosidase_middle_domain"/>
    <property type="match status" value="1"/>
</dbReference>
<protein>
    <submittedName>
        <fullName evidence="4">Glycoside hydrolase</fullName>
    </submittedName>
</protein>
<keyword evidence="1 3" id="KW-0732">Signal</keyword>
<dbReference type="RefSeq" id="WP_130022374.1">
    <property type="nucleotide sequence ID" value="NZ_SEWF01000025.1"/>
</dbReference>
<dbReference type="InterPro" id="IPR008979">
    <property type="entry name" value="Galactose-bd-like_sf"/>
</dbReference>
<dbReference type="PANTHER" id="PTHR43817:SF1">
    <property type="entry name" value="HYDROLASE, FAMILY 43, PUTATIVE (AFU_ORTHOLOGUE AFUA_3G01660)-RELATED"/>
    <property type="match status" value="1"/>
</dbReference>
<evidence type="ECO:0000256" key="2">
    <source>
        <dbReference type="ARBA" id="ARBA00022801"/>
    </source>
</evidence>
<dbReference type="Proteomes" id="UP000293162">
    <property type="component" value="Unassembled WGS sequence"/>
</dbReference>
<dbReference type="Gene3D" id="2.60.120.260">
    <property type="entry name" value="Galactose-binding domain-like"/>
    <property type="match status" value="2"/>
</dbReference>
<name>A0A4Q5LXS1_9BACT</name>
<evidence type="ECO:0000313" key="5">
    <source>
        <dbReference type="Proteomes" id="UP000293162"/>
    </source>
</evidence>